<keyword evidence="10 11" id="KW-0460">Magnesium</keyword>
<dbReference type="CDD" id="cd09278">
    <property type="entry name" value="RNase_HI_prokaryote_like"/>
    <property type="match status" value="1"/>
</dbReference>
<comment type="subcellular location">
    <subcellularLocation>
        <location evidence="11">Cytoplasm</location>
    </subcellularLocation>
</comment>
<comment type="catalytic activity">
    <reaction evidence="1 11">
        <text>Endonucleolytic cleavage to 5'-phosphomonoester.</text>
        <dbReference type="EC" id="3.1.26.4"/>
    </reaction>
</comment>
<protein>
    <recommendedName>
        <fullName evidence="5 11">Ribonuclease H</fullName>
        <shortName evidence="11">RNase H</shortName>
        <ecNumber evidence="5 11">3.1.26.4</ecNumber>
    </recommendedName>
</protein>
<comment type="cofactor">
    <cofactor evidence="11">
        <name>Mg(2+)</name>
        <dbReference type="ChEBI" id="CHEBI:18420"/>
    </cofactor>
    <text evidence="11">Binds 1 Mg(2+) ion per subunit. May bind a second metal ion at a regulatory site, or after substrate binding.</text>
</comment>
<dbReference type="NCBIfam" id="NF001236">
    <property type="entry name" value="PRK00203.1"/>
    <property type="match status" value="1"/>
</dbReference>
<dbReference type="Proteomes" id="UP000245125">
    <property type="component" value="Unassembled WGS sequence"/>
</dbReference>
<evidence type="ECO:0000256" key="8">
    <source>
        <dbReference type="ARBA" id="ARBA00022759"/>
    </source>
</evidence>
<evidence type="ECO:0000256" key="2">
    <source>
        <dbReference type="ARBA" id="ARBA00004065"/>
    </source>
</evidence>
<comment type="subunit">
    <text evidence="4 11">Monomer.</text>
</comment>
<dbReference type="HAMAP" id="MF_00042">
    <property type="entry name" value="RNase_H"/>
    <property type="match status" value="1"/>
</dbReference>
<evidence type="ECO:0000256" key="3">
    <source>
        <dbReference type="ARBA" id="ARBA00005300"/>
    </source>
</evidence>
<keyword evidence="6 11" id="KW-0540">Nuclease</keyword>
<proteinExistence type="inferred from homology"/>
<feature type="binding site" evidence="11">
    <location>
        <position position="14"/>
    </location>
    <ligand>
        <name>Mg(2+)</name>
        <dbReference type="ChEBI" id="CHEBI:18420"/>
        <label>2</label>
    </ligand>
</feature>
<keyword evidence="9 11" id="KW-0378">Hydrolase</keyword>
<evidence type="ECO:0000256" key="9">
    <source>
        <dbReference type="ARBA" id="ARBA00022801"/>
    </source>
</evidence>
<keyword evidence="11" id="KW-0963">Cytoplasm</keyword>
<keyword evidence="7 11" id="KW-0479">Metal-binding</keyword>
<feature type="binding site" evidence="11">
    <location>
        <position position="74"/>
    </location>
    <ligand>
        <name>Mg(2+)</name>
        <dbReference type="ChEBI" id="CHEBI:18420"/>
        <label>1</label>
    </ligand>
</feature>
<organism evidence="13 14">
    <name type="scientific">Candidatus Sulfobium mesophilum</name>
    <dbReference type="NCBI Taxonomy" id="2016548"/>
    <lineage>
        <taxon>Bacteria</taxon>
        <taxon>Pseudomonadati</taxon>
        <taxon>Nitrospirota</taxon>
        <taxon>Nitrospiria</taxon>
        <taxon>Nitrospirales</taxon>
        <taxon>Nitrospiraceae</taxon>
        <taxon>Candidatus Sulfobium</taxon>
    </lineage>
</organism>
<evidence type="ECO:0000256" key="6">
    <source>
        <dbReference type="ARBA" id="ARBA00022722"/>
    </source>
</evidence>
<dbReference type="PANTHER" id="PTHR10642">
    <property type="entry name" value="RIBONUCLEASE H1"/>
    <property type="match status" value="1"/>
</dbReference>
<evidence type="ECO:0000256" key="1">
    <source>
        <dbReference type="ARBA" id="ARBA00000077"/>
    </source>
</evidence>
<name>A0A2U3QE01_9BACT</name>
<dbReference type="EMBL" id="OUUY01000002">
    <property type="protein sequence ID" value="SPP99570.1"/>
    <property type="molecule type" value="Genomic_DNA"/>
</dbReference>
<feature type="binding site" evidence="11">
    <location>
        <position position="52"/>
    </location>
    <ligand>
        <name>Mg(2+)</name>
        <dbReference type="ChEBI" id="CHEBI:18420"/>
        <label>1</label>
    </ligand>
</feature>
<dbReference type="PANTHER" id="PTHR10642:SF26">
    <property type="entry name" value="RIBONUCLEASE H1"/>
    <property type="match status" value="1"/>
</dbReference>
<dbReference type="GO" id="GO:0043137">
    <property type="term" value="P:DNA replication, removal of RNA primer"/>
    <property type="evidence" value="ECO:0007669"/>
    <property type="project" value="TreeGrafter"/>
</dbReference>
<dbReference type="GO" id="GO:0005737">
    <property type="term" value="C:cytoplasm"/>
    <property type="evidence" value="ECO:0007669"/>
    <property type="project" value="UniProtKB-SubCell"/>
</dbReference>
<dbReference type="InterPro" id="IPR050092">
    <property type="entry name" value="RNase_H"/>
</dbReference>
<dbReference type="OrthoDB" id="7845843at2"/>
<dbReference type="GO" id="GO:0004523">
    <property type="term" value="F:RNA-DNA hybrid ribonuclease activity"/>
    <property type="evidence" value="ECO:0007669"/>
    <property type="project" value="UniProtKB-UniRule"/>
</dbReference>
<dbReference type="GO" id="GO:0000287">
    <property type="term" value="F:magnesium ion binding"/>
    <property type="evidence" value="ECO:0007669"/>
    <property type="project" value="UniProtKB-UniRule"/>
</dbReference>
<comment type="function">
    <text evidence="2 11">Endonuclease that specifically degrades the RNA of RNA-DNA hybrids.</text>
</comment>
<feature type="binding site" evidence="11">
    <location>
        <position position="14"/>
    </location>
    <ligand>
        <name>Mg(2+)</name>
        <dbReference type="ChEBI" id="CHEBI:18420"/>
        <label>1</label>
    </ligand>
</feature>
<keyword evidence="14" id="KW-1185">Reference proteome</keyword>
<dbReference type="GO" id="GO:0003676">
    <property type="term" value="F:nucleic acid binding"/>
    <property type="evidence" value="ECO:0007669"/>
    <property type="project" value="InterPro"/>
</dbReference>
<evidence type="ECO:0000256" key="11">
    <source>
        <dbReference type="HAMAP-Rule" id="MF_00042"/>
    </source>
</evidence>
<evidence type="ECO:0000313" key="14">
    <source>
        <dbReference type="Proteomes" id="UP000245125"/>
    </source>
</evidence>
<dbReference type="PROSITE" id="PS50879">
    <property type="entry name" value="RNASE_H_1"/>
    <property type="match status" value="1"/>
</dbReference>
<gene>
    <name evidence="11 13" type="primary">rnhA</name>
    <name evidence="13" type="ORF">NBG4_100010</name>
</gene>
<dbReference type="InterPro" id="IPR002156">
    <property type="entry name" value="RNaseH_domain"/>
</dbReference>
<dbReference type="SUPFAM" id="SSF53098">
    <property type="entry name" value="Ribonuclease H-like"/>
    <property type="match status" value="1"/>
</dbReference>
<dbReference type="Pfam" id="PF00075">
    <property type="entry name" value="RNase_H"/>
    <property type="match status" value="1"/>
</dbReference>
<dbReference type="FunFam" id="3.30.420.10:FF:000089">
    <property type="entry name" value="Ribonuclease H"/>
    <property type="match status" value="1"/>
</dbReference>
<evidence type="ECO:0000259" key="12">
    <source>
        <dbReference type="PROSITE" id="PS50879"/>
    </source>
</evidence>
<feature type="domain" description="RNase H type-1" evidence="12">
    <location>
        <begin position="5"/>
        <end position="146"/>
    </location>
</feature>
<evidence type="ECO:0000256" key="7">
    <source>
        <dbReference type="ARBA" id="ARBA00022723"/>
    </source>
</evidence>
<dbReference type="AlphaFoldDB" id="A0A2U3QE01"/>
<accession>A0A2U3QE01</accession>
<dbReference type="Gene3D" id="3.30.420.10">
    <property type="entry name" value="Ribonuclease H-like superfamily/Ribonuclease H"/>
    <property type="match status" value="1"/>
</dbReference>
<comment type="similarity">
    <text evidence="3 11">Belongs to the RNase H family.</text>
</comment>
<dbReference type="EC" id="3.1.26.4" evidence="5 11"/>
<evidence type="ECO:0000256" key="4">
    <source>
        <dbReference type="ARBA" id="ARBA00011245"/>
    </source>
</evidence>
<dbReference type="InterPro" id="IPR012337">
    <property type="entry name" value="RNaseH-like_sf"/>
</dbReference>
<dbReference type="InterPro" id="IPR022892">
    <property type="entry name" value="RNaseHI"/>
</dbReference>
<reference evidence="14" key="1">
    <citation type="submission" date="2018-03" db="EMBL/GenBank/DDBJ databases">
        <authorList>
            <person name="Zecchin S."/>
        </authorList>
    </citation>
    <scope>NUCLEOTIDE SEQUENCE [LARGE SCALE GENOMIC DNA]</scope>
</reference>
<evidence type="ECO:0000313" key="13">
    <source>
        <dbReference type="EMBL" id="SPP99570.1"/>
    </source>
</evidence>
<evidence type="ECO:0000256" key="5">
    <source>
        <dbReference type="ARBA" id="ARBA00012180"/>
    </source>
</evidence>
<sequence>MKSPQKPFVEIYADGACSGNPGVGGYGAILKSGEKSKELSGCDPMTTNNRMELMGVISALEALKKPCSVMVTTDSTYVMKGMSEWIEGWIKNNWRNSQKKEVLNRDLWQRLLKASEPHEIQWHWIRGHNGHVENERCDFLAREEIKKCRKSFGVRACEKA</sequence>
<dbReference type="InterPro" id="IPR036397">
    <property type="entry name" value="RNaseH_sf"/>
</dbReference>
<keyword evidence="8 11" id="KW-0255">Endonuclease</keyword>
<evidence type="ECO:0000256" key="10">
    <source>
        <dbReference type="ARBA" id="ARBA00022842"/>
    </source>
</evidence>
<feature type="binding site" evidence="11">
    <location>
        <position position="138"/>
    </location>
    <ligand>
        <name>Mg(2+)</name>
        <dbReference type="ChEBI" id="CHEBI:18420"/>
        <label>2</label>
    </ligand>
</feature>